<evidence type="ECO:0000256" key="6">
    <source>
        <dbReference type="ARBA" id="ARBA00023016"/>
    </source>
</evidence>
<dbReference type="NCBIfam" id="NF001413">
    <property type="entry name" value="PRK00290.1"/>
    <property type="match status" value="1"/>
</dbReference>
<comment type="similarity">
    <text evidence="1 8 9">Belongs to the heat shock protein 70 family.</text>
</comment>
<proteinExistence type="evidence at transcript level"/>
<keyword evidence="6 8" id="KW-0346">Stress response</keyword>
<accession>A0A1S8YMN2</accession>
<keyword evidence="12" id="KW-1185">Reference proteome</keyword>
<dbReference type="PRINTS" id="PR00301">
    <property type="entry name" value="HEATSHOCK70"/>
</dbReference>
<gene>
    <name evidence="8" type="primary">dnaK</name>
    <name evidence="11" type="ORF">BTJ39_11255</name>
</gene>
<sequence length="639" mass="68698">MGKIIGIDLGTTNSCVAIMDGAKARVLENAEGDRTTPSIIAYTQDGETLVGQPAKRQAVTNPQNTLFAIKRLIGRRFQDEEVQRDIKIMPYKITQADNGDAWLDVKGQKMAPPQISAEVLKKMKKTAEDYLGEAVTEAVITVPAYFNDAQRQATKDAGRIAGLDVKRIINEPTAAALAYGLDKGQGNRTIAVYDLGGGTFDISIIEIDEVEGEKTFEVLATNGDTHLGGEDFDSRLINYLVAEFKKDQGIDLHNDPLAMQRLKEAAEKAKIELSSAQQTDVNLPYITADATGPKHLNIKVTRAKLESLVEDLVTRSIEPLKVALQDAGLSVSDINDIILVGGQTRMPMVQAKVADFFGKEPRKDVNPDEAVAVGAAVQGGVLAGDVKDVLLLDVTPLSLGIETMGGVMTALIGKNTTIPTKHSQVFSTAEDNQSAVTIHVVQGERKRSADNKSLGQFNLDGIQSAPRGMPQIEVTFDIDADGILHVSAKDKNSGKEQKITIKASSGLSDDEVEKMVRDAEANAESDRKFEELVQVRNQGDQLSHSTRKQLDEAGDKLPADDKAAIETALNALNSALKGEDKADIEAKIQALVEASGKLMEFAQQQAQAGAAEAGAGADASKQEDDVVDAEFEEVKDNKK</sequence>
<keyword evidence="4 8" id="KW-0547">Nucleotide-binding</keyword>
<dbReference type="HAMAP" id="MF_00332">
    <property type="entry name" value="DnaK"/>
    <property type="match status" value="1"/>
</dbReference>
<dbReference type="Gene3D" id="1.20.1270.10">
    <property type="match status" value="1"/>
</dbReference>
<dbReference type="InterPro" id="IPR029048">
    <property type="entry name" value="HSP70_C_sf"/>
</dbReference>
<dbReference type="InterPro" id="IPR043129">
    <property type="entry name" value="ATPase_NBD"/>
</dbReference>
<dbReference type="PROSITE" id="PS01036">
    <property type="entry name" value="HSP70_3"/>
    <property type="match status" value="1"/>
</dbReference>
<dbReference type="SUPFAM" id="SSF53067">
    <property type="entry name" value="Actin-like ATPase domain"/>
    <property type="match status" value="2"/>
</dbReference>
<feature type="compositionally biased region" description="Low complexity" evidence="10">
    <location>
        <begin position="603"/>
        <end position="619"/>
    </location>
</feature>
<dbReference type="CDD" id="cd10234">
    <property type="entry name" value="ASKHA_NBD_HSP70_DnaK-like"/>
    <property type="match status" value="1"/>
</dbReference>
<evidence type="ECO:0000256" key="2">
    <source>
        <dbReference type="ARBA" id="ARBA00014415"/>
    </source>
</evidence>
<name>A0A1S8YMN2_9GAMM</name>
<keyword evidence="5 8" id="KW-0067">ATP-binding</keyword>
<dbReference type="Gene3D" id="3.30.420.40">
    <property type="match status" value="2"/>
</dbReference>
<dbReference type="Proteomes" id="UP000190667">
    <property type="component" value="Unassembled WGS sequence"/>
</dbReference>
<dbReference type="SUPFAM" id="SSF100920">
    <property type="entry name" value="Heat shock protein 70kD (HSP70), peptide-binding domain"/>
    <property type="match status" value="1"/>
</dbReference>
<dbReference type="FunFam" id="2.60.34.10:FF:000014">
    <property type="entry name" value="Chaperone protein DnaK HSP70"/>
    <property type="match status" value="1"/>
</dbReference>
<dbReference type="NCBIfam" id="NF003520">
    <property type="entry name" value="PRK05183.1"/>
    <property type="match status" value="1"/>
</dbReference>
<evidence type="ECO:0000256" key="4">
    <source>
        <dbReference type="ARBA" id="ARBA00022741"/>
    </source>
</evidence>
<dbReference type="FunFam" id="3.30.420.40:FF:000004">
    <property type="entry name" value="Molecular chaperone DnaK"/>
    <property type="match status" value="1"/>
</dbReference>
<dbReference type="Gene3D" id="2.60.34.10">
    <property type="entry name" value="Substrate Binding Domain Of DNAk, Chain A, domain 1"/>
    <property type="match status" value="1"/>
</dbReference>
<evidence type="ECO:0000256" key="8">
    <source>
        <dbReference type="HAMAP-Rule" id="MF_00332"/>
    </source>
</evidence>
<dbReference type="AlphaFoldDB" id="A0A1S8YMN2"/>
<keyword evidence="7 8" id="KW-0143">Chaperone</keyword>
<comment type="caution">
    <text evidence="11">The sequence shown here is derived from an EMBL/GenBank/DDBJ whole genome shotgun (WGS) entry which is preliminary data.</text>
</comment>
<dbReference type="GO" id="GO:0005524">
    <property type="term" value="F:ATP binding"/>
    <property type="evidence" value="ECO:0007669"/>
    <property type="project" value="UniProtKB-UniRule"/>
</dbReference>
<evidence type="ECO:0000256" key="5">
    <source>
        <dbReference type="ARBA" id="ARBA00022840"/>
    </source>
</evidence>
<dbReference type="InterPro" id="IPR013126">
    <property type="entry name" value="Hsp_70_fam"/>
</dbReference>
<evidence type="ECO:0000256" key="1">
    <source>
        <dbReference type="ARBA" id="ARBA00007381"/>
    </source>
</evidence>
<dbReference type="Gene3D" id="3.90.640.10">
    <property type="entry name" value="Actin, Chain A, domain 4"/>
    <property type="match status" value="1"/>
</dbReference>
<dbReference type="OrthoDB" id="9766019at2"/>
<dbReference type="PROSITE" id="PS00329">
    <property type="entry name" value="HSP70_2"/>
    <property type="match status" value="1"/>
</dbReference>
<reference evidence="11 12" key="1">
    <citation type="submission" date="2016-12" db="EMBL/GenBank/DDBJ databases">
        <title>Izhakiella australiana sp. nov. of genus Izhakiella isolated from Australian desert.</title>
        <authorList>
            <person name="Ji M."/>
        </authorList>
    </citation>
    <scope>NUCLEOTIDE SEQUENCE [LARGE SCALE GENOMIC DNA]</scope>
    <source>
        <strain evidence="11 12">D4N98</strain>
    </source>
</reference>
<comment type="induction">
    <text evidence="8">By stress conditions e.g. heat shock.</text>
</comment>
<dbReference type="GO" id="GO:0140662">
    <property type="term" value="F:ATP-dependent protein folding chaperone"/>
    <property type="evidence" value="ECO:0007669"/>
    <property type="project" value="InterPro"/>
</dbReference>
<comment type="function">
    <text evidence="8">Acts as a chaperone.</text>
</comment>
<dbReference type="GO" id="GO:0051087">
    <property type="term" value="F:protein-folding chaperone binding"/>
    <property type="evidence" value="ECO:0007669"/>
    <property type="project" value="UniProtKB-ARBA"/>
</dbReference>
<protein>
    <recommendedName>
        <fullName evidence="2 8">Chaperone protein DnaK</fullName>
    </recommendedName>
    <alternativeName>
        <fullName evidence="8">HSP70</fullName>
    </alternativeName>
    <alternativeName>
        <fullName evidence="8">Heat shock 70 kDa protein</fullName>
    </alternativeName>
    <alternativeName>
        <fullName evidence="8">Heat shock protein 70</fullName>
    </alternativeName>
</protein>
<dbReference type="RefSeq" id="WP_078002791.1">
    <property type="nucleotide sequence ID" value="NZ_MRUL01000006.1"/>
</dbReference>
<evidence type="ECO:0000256" key="7">
    <source>
        <dbReference type="ARBA" id="ARBA00023186"/>
    </source>
</evidence>
<evidence type="ECO:0000256" key="9">
    <source>
        <dbReference type="RuleBase" id="RU003322"/>
    </source>
</evidence>
<dbReference type="FunFam" id="1.20.1270.10:FF:000001">
    <property type="entry name" value="Molecular chaperone DnaK"/>
    <property type="match status" value="1"/>
</dbReference>
<evidence type="ECO:0000256" key="3">
    <source>
        <dbReference type="ARBA" id="ARBA00022553"/>
    </source>
</evidence>
<dbReference type="InterPro" id="IPR029047">
    <property type="entry name" value="HSP70_peptide-bd_sf"/>
</dbReference>
<feature type="region of interest" description="Disordered" evidence="10">
    <location>
        <begin position="603"/>
        <end position="639"/>
    </location>
</feature>
<keyword evidence="3 8" id="KW-0597">Phosphoprotein</keyword>
<dbReference type="InterPro" id="IPR012725">
    <property type="entry name" value="Chaperone_DnaK"/>
</dbReference>
<organism evidence="11 12">
    <name type="scientific">Izhakiella australiensis</name>
    <dbReference type="NCBI Taxonomy" id="1926881"/>
    <lineage>
        <taxon>Bacteria</taxon>
        <taxon>Pseudomonadati</taxon>
        <taxon>Pseudomonadota</taxon>
        <taxon>Gammaproteobacteria</taxon>
        <taxon>Enterobacterales</taxon>
        <taxon>Erwiniaceae</taxon>
        <taxon>Izhakiella</taxon>
    </lineage>
</organism>
<evidence type="ECO:0000313" key="12">
    <source>
        <dbReference type="Proteomes" id="UP000190667"/>
    </source>
</evidence>
<evidence type="ECO:0000313" key="11">
    <source>
        <dbReference type="EMBL" id="OON40006.1"/>
    </source>
</evidence>
<dbReference type="Pfam" id="PF00012">
    <property type="entry name" value="HSP70"/>
    <property type="match status" value="1"/>
</dbReference>
<evidence type="ECO:0000256" key="10">
    <source>
        <dbReference type="SAM" id="MobiDB-lite"/>
    </source>
</evidence>
<feature type="modified residue" description="Phosphothreonine; by autocatalysis" evidence="8">
    <location>
        <position position="199"/>
    </location>
</feature>
<dbReference type="InterPro" id="IPR018181">
    <property type="entry name" value="Heat_shock_70_CS"/>
</dbReference>
<dbReference type="STRING" id="1926881.BTJ39_11255"/>
<dbReference type="NCBIfam" id="TIGR02350">
    <property type="entry name" value="prok_dnaK"/>
    <property type="match status" value="1"/>
</dbReference>
<dbReference type="PANTHER" id="PTHR19375">
    <property type="entry name" value="HEAT SHOCK PROTEIN 70KDA"/>
    <property type="match status" value="1"/>
</dbReference>
<dbReference type="EMBL" id="MRUL01000006">
    <property type="protein sequence ID" value="OON40006.1"/>
    <property type="molecule type" value="Genomic_DNA"/>
</dbReference>
<dbReference type="FunFam" id="3.90.640.10:FF:000003">
    <property type="entry name" value="Molecular chaperone DnaK"/>
    <property type="match status" value="1"/>
</dbReference>
<dbReference type="PROSITE" id="PS00297">
    <property type="entry name" value="HSP70_1"/>
    <property type="match status" value="1"/>
</dbReference>
<dbReference type="SUPFAM" id="SSF100934">
    <property type="entry name" value="Heat shock protein 70kD (HSP70), C-terminal subdomain"/>
    <property type="match status" value="1"/>
</dbReference>
<dbReference type="GO" id="GO:0051082">
    <property type="term" value="F:unfolded protein binding"/>
    <property type="evidence" value="ECO:0007669"/>
    <property type="project" value="InterPro"/>
</dbReference>